<dbReference type="PANTHER" id="PTHR45800:SF11">
    <property type="entry name" value="PHOSPHATIDYLINOSITOL 3-KINASE-RELATED PROTEIN KINASE"/>
    <property type="match status" value="1"/>
</dbReference>
<dbReference type="GO" id="GO:0005524">
    <property type="term" value="F:ATP binding"/>
    <property type="evidence" value="ECO:0007669"/>
    <property type="project" value="UniProtKB-KW"/>
</dbReference>
<dbReference type="EC" id="2.7.1.67" evidence="2"/>
<evidence type="ECO:0000256" key="3">
    <source>
        <dbReference type="ARBA" id="ARBA00022679"/>
    </source>
</evidence>
<evidence type="ECO:0000256" key="5">
    <source>
        <dbReference type="ARBA" id="ARBA00022777"/>
    </source>
</evidence>
<feature type="region of interest" description="Disordered" evidence="7">
    <location>
        <begin position="145"/>
        <end position="180"/>
    </location>
</feature>
<comment type="similarity">
    <text evidence="1">Belongs to the PI3/PI4-kinase family. Type II PI4K subfamily.</text>
</comment>
<evidence type="ECO:0000256" key="6">
    <source>
        <dbReference type="ARBA" id="ARBA00022840"/>
    </source>
</evidence>
<evidence type="ECO:0000256" key="7">
    <source>
        <dbReference type="SAM" id="MobiDB-lite"/>
    </source>
</evidence>
<accession>A0A2R6PBP3</accession>
<dbReference type="GO" id="GO:0004430">
    <property type="term" value="F:1-phosphatidylinositol 4-kinase activity"/>
    <property type="evidence" value="ECO:0007669"/>
    <property type="project" value="UniProtKB-EC"/>
</dbReference>
<keyword evidence="4" id="KW-0547">Nucleotide-binding</keyword>
<evidence type="ECO:0000256" key="2">
    <source>
        <dbReference type="ARBA" id="ARBA00012169"/>
    </source>
</evidence>
<dbReference type="OrthoDB" id="2663223at2759"/>
<dbReference type="AlphaFoldDB" id="A0A2R6PBP3"/>
<dbReference type="PANTHER" id="PTHR45800">
    <property type="entry name" value="PHOSPHATIDYLINOSITOL 4-KINASE GAMMA"/>
    <property type="match status" value="1"/>
</dbReference>
<keyword evidence="6" id="KW-0067">ATP-binding</keyword>
<dbReference type="CDD" id="cd17039">
    <property type="entry name" value="Ubl_ubiquitin_like"/>
    <property type="match status" value="1"/>
</dbReference>
<dbReference type="InterPro" id="IPR054722">
    <property type="entry name" value="PolX-like_BBD"/>
</dbReference>
<evidence type="ECO:0000313" key="10">
    <source>
        <dbReference type="Proteomes" id="UP000241394"/>
    </source>
</evidence>
<sequence length="498" mass="54892">MSPNLDSPVQTQMAVAVFNSPLSGEYYGNKAREGKLARKGRVFVQTETGCVLGMELDRSDNAHTVKSRLQIALNGPTEESSLTFGDVVLKNDLSAIRNDSPLLLTRNLLHRSSSTPCLSPTGREVQQRDQSGPIEILAPNRIENGVWTSSHAPPEHRRVRSSLRHAHTRQREVPRARGRTHAPACASWVLPRVAMRPESGSRAATREGEARTRLHALRVEVTRAHTPHAREGIARAKEAAMRVSTSAANIAATTVMVDDDESDVLLVASEDKKSDWVLDSSSAYHLCRDREVFSTYVACEERIWMANNTTSRVVGRGSVWFCMADGRKTRRCCGERKLEDYTDWRGVSIQGELLSDMSPVVLARRMDKGSNRCIDVRKTSAEVPGGSEAVQERREMLWDCTEVWSDMSGATSVGGRRDGATTTRKVTYFAAHPGGGSYGGVGSETIRKDNLKISNYPPVGWRGRLLSPAHLDESKPTWMSPSPVPKPKPGWSSYGVSM</sequence>
<protein>
    <recommendedName>
        <fullName evidence="2">1-phosphatidylinositol 4-kinase</fullName>
        <ecNumber evidence="2">2.7.1.67</ecNumber>
    </recommendedName>
</protein>
<keyword evidence="10" id="KW-1185">Reference proteome</keyword>
<keyword evidence="5 9" id="KW-0418">Kinase</keyword>
<comment type="caution">
    <text evidence="9">The sequence shown here is derived from an EMBL/GenBank/DDBJ whole genome shotgun (WGS) entry which is preliminary data.</text>
</comment>
<feature type="compositionally biased region" description="Basic residues" evidence="7">
    <location>
        <begin position="157"/>
        <end position="168"/>
    </location>
</feature>
<dbReference type="Proteomes" id="UP000241394">
    <property type="component" value="Chromosome LG27"/>
</dbReference>
<dbReference type="InterPro" id="IPR044571">
    <property type="entry name" value="P4KG1-8"/>
</dbReference>
<evidence type="ECO:0000259" key="8">
    <source>
        <dbReference type="Pfam" id="PF22936"/>
    </source>
</evidence>
<dbReference type="STRING" id="1590841.A0A2R6PBP3"/>
<reference evidence="9 10" key="1">
    <citation type="submission" date="2017-07" db="EMBL/GenBank/DDBJ databases">
        <title>An improved, manually edited Actinidia chinensis var. chinensis (kiwifruit) genome highlights the challenges associated with draft genomes and gene prediction in plants.</title>
        <authorList>
            <person name="Pilkington S."/>
            <person name="Crowhurst R."/>
            <person name="Hilario E."/>
            <person name="Nardozza S."/>
            <person name="Fraser L."/>
            <person name="Peng Y."/>
            <person name="Gunaseelan K."/>
            <person name="Simpson R."/>
            <person name="Tahir J."/>
            <person name="Deroles S."/>
            <person name="Templeton K."/>
            <person name="Luo Z."/>
            <person name="Davy M."/>
            <person name="Cheng C."/>
            <person name="Mcneilage M."/>
            <person name="Scaglione D."/>
            <person name="Liu Y."/>
            <person name="Zhang Q."/>
            <person name="Datson P."/>
            <person name="De Silva N."/>
            <person name="Gardiner S."/>
            <person name="Bassett H."/>
            <person name="Chagne D."/>
            <person name="Mccallum J."/>
            <person name="Dzierzon H."/>
            <person name="Deng C."/>
            <person name="Wang Y.-Y."/>
            <person name="Barron N."/>
            <person name="Manako K."/>
            <person name="Bowen J."/>
            <person name="Foster T."/>
            <person name="Erridge Z."/>
            <person name="Tiffin H."/>
            <person name="Waite C."/>
            <person name="Davies K."/>
            <person name="Grierson E."/>
            <person name="Laing W."/>
            <person name="Kirk R."/>
            <person name="Chen X."/>
            <person name="Wood M."/>
            <person name="Montefiori M."/>
            <person name="Brummell D."/>
            <person name="Schwinn K."/>
            <person name="Catanach A."/>
            <person name="Fullerton C."/>
            <person name="Li D."/>
            <person name="Meiyalaghan S."/>
            <person name="Nieuwenhuizen N."/>
            <person name="Read N."/>
            <person name="Prakash R."/>
            <person name="Hunter D."/>
            <person name="Zhang H."/>
            <person name="Mckenzie M."/>
            <person name="Knabel M."/>
            <person name="Harris A."/>
            <person name="Allan A."/>
            <person name="Chen A."/>
            <person name="Janssen B."/>
            <person name="Plunkett B."/>
            <person name="Dwamena C."/>
            <person name="Voogd C."/>
            <person name="Leif D."/>
            <person name="Lafferty D."/>
            <person name="Souleyre E."/>
            <person name="Varkonyi-Gasic E."/>
            <person name="Gambi F."/>
            <person name="Hanley J."/>
            <person name="Yao J.-L."/>
            <person name="Cheung J."/>
            <person name="David K."/>
            <person name="Warren B."/>
            <person name="Marsh K."/>
            <person name="Snowden K."/>
            <person name="Lin-Wang K."/>
            <person name="Brian L."/>
            <person name="Martinez-Sanchez M."/>
            <person name="Wang M."/>
            <person name="Ileperuma N."/>
            <person name="Macnee N."/>
            <person name="Campin R."/>
            <person name="Mcatee P."/>
            <person name="Drummond R."/>
            <person name="Espley R."/>
            <person name="Ireland H."/>
            <person name="Wu R."/>
            <person name="Atkinson R."/>
            <person name="Karunairetnam S."/>
            <person name="Bulley S."/>
            <person name="Chunkath S."/>
            <person name="Hanley Z."/>
            <person name="Storey R."/>
            <person name="Thrimawithana A."/>
            <person name="Thomson S."/>
            <person name="David C."/>
            <person name="Testolin R."/>
        </authorList>
    </citation>
    <scope>NUCLEOTIDE SEQUENCE [LARGE SCALE GENOMIC DNA]</scope>
    <source>
        <strain evidence="10">cv. Red5</strain>
        <tissue evidence="9">Young leaf</tissue>
    </source>
</reference>
<organism evidence="9 10">
    <name type="scientific">Actinidia chinensis var. chinensis</name>
    <name type="common">Chinese soft-hair kiwi</name>
    <dbReference type="NCBI Taxonomy" id="1590841"/>
    <lineage>
        <taxon>Eukaryota</taxon>
        <taxon>Viridiplantae</taxon>
        <taxon>Streptophyta</taxon>
        <taxon>Embryophyta</taxon>
        <taxon>Tracheophyta</taxon>
        <taxon>Spermatophyta</taxon>
        <taxon>Magnoliopsida</taxon>
        <taxon>eudicotyledons</taxon>
        <taxon>Gunneridae</taxon>
        <taxon>Pentapetalae</taxon>
        <taxon>asterids</taxon>
        <taxon>Ericales</taxon>
        <taxon>Actinidiaceae</taxon>
        <taxon>Actinidia</taxon>
    </lineage>
</organism>
<evidence type="ECO:0000256" key="4">
    <source>
        <dbReference type="ARBA" id="ARBA00022741"/>
    </source>
</evidence>
<evidence type="ECO:0000256" key="1">
    <source>
        <dbReference type="ARBA" id="ARBA00008941"/>
    </source>
</evidence>
<feature type="region of interest" description="Disordered" evidence="7">
    <location>
        <begin position="474"/>
        <end position="498"/>
    </location>
</feature>
<keyword evidence="3" id="KW-0808">Transferase</keyword>
<evidence type="ECO:0000313" key="9">
    <source>
        <dbReference type="EMBL" id="PSR88197.1"/>
    </source>
</evidence>
<proteinExistence type="inferred from homology"/>
<feature type="domain" description="Retrovirus-related Pol polyprotein from transposon TNT 1-94-like beta-barrel" evidence="8">
    <location>
        <begin position="276"/>
        <end position="329"/>
    </location>
</feature>
<gene>
    <name evidence="9" type="ORF">CEY00_Acc31227</name>
</gene>
<dbReference type="Pfam" id="PF22936">
    <property type="entry name" value="Pol_BBD"/>
    <property type="match status" value="1"/>
</dbReference>
<dbReference type="Gramene" id="PSR88197">
    <property type="protein sequence ID" value="PSR88197"/>
    <property type="gene ID" value="CEY00_Acc31227"/>
</dbReference>
<reference evidence="10" key="2">
    <citation type="journal article" date="2018" name="BMC Genomics">
        <title>A manually annotated Actinidia chinensis var. chinensis (kiwifruit) genome highlights the challenges associated with draft genomes and gene prediction in plants.</title>
        <authorList>
            <person name="Pilkington S.M."/>
            <person name="Crowhurst R."/>
            <person name="Hilario E."/>
            <person name="Nardozza S."/>
            <person name="Fraser L."/>
            <person name="Peng Y."/>
            <person name="Gunaseelan K."/>
            <person name="Simpson R."/>
            <person name="Tahir J."/>
            <person name="Deroles S.C."/>
            <person name="Templeton K."/>
            <person name="Luo Z."/>
            <person name="Davy M."/>
            <person name="Cheng C."/>
            <person name="McNeilage M."/>
            <person name="Scaglione D."/>
            <person name="Liu Y."/>
            <person name="Zhang Q."/>
            <person name="Datson P."/>
            <person name="De Silva N."/>
            <person name="Gardiner S.E."/>
            <person name="Bassett H."/>
            <person name="Chagne D."/>
            <person name="McCallum J."/>
            <person name="Dzierzon H."/>
            <person name="Deng C."/>
            <person name="Wang Y.Y."/>
            <person name="Barron L."/>
            <person name="Manako K."/>
            <person name="Bowen J."/>
            <person name="Foster T.M."/>
            <person name="Erridge Z.A."/>
            <person name="Tiffin H."/>
            <person name="Waite C.N."/>
            <person name="Davies K.M."/>
            <person name="Grierson E.P."/>
            <person name="Laing W.A."/>
            <person name="Kirk R."/>
            <person name="Chen X."/>
            <person name="Wood M."/>
            <person name="Montefiori M."/>
            <person name="Brummell D.A."/>
            <person name="Schwinn K.E."/>
            <person name="Catanach A."/>
            <person name="Fullerton C."/>
            <person name="Li D."/>
            <person name="Meiyalaghan S."/>
            <person name="Nieuwenhuizen N."/>
            <person name="Read N."/>
            <person name="Prakash R."/>
            <person name="Hunter D."/>
            <person name="Zhang H."/>
            <person name="McKenzie M."/>
            <person name="Knabel M."/>
            <person name="Harris A."/>
            <person name="Allan A.C."/>
            <person name="Gleave A."/>
            <person name="Chen A."/>
            <person name="Janssen B.J."/>
            <person name="Plunkett B."/>
            <person name="Ampomah-Dwamena C."/>
            <person name="Voogd C."/>
            <person name="Leif D."/>
            <person name="Lafferty D."/>
            <person name="Souleyre E.J.F."/>
            <person name="Varkonyi-Gasic E."/>
            <person name="Gambi F."/>
            <person name="Hanley J."/>
            <person name="Yao J.L."/>
            <person name="Cheung J."/>
            <person name="David K.M."/>
            <person name="Warren B."/>
            <person name="Marsh K."/>
            <person name="Snowden K.C."/>
            <person name="Lin-Wang K."/>
            <person name="Brian L."/>
            <person name="Martinez-Sanchez M."/>
            <person name="Wang M."/>
            <person name="Ileperuma N."/>
            <person name="Macnee N."/>
            <person name="Campin R."/>
            <person name="McAtee P."/>
            <person name="Drummond R.S.M."/>
            <person name="Espley R.V."/>
            <person name="Ireland H.S."/>
            <person name="Wu R."/>
            <person name="Atkinson R.G."/>
            <person name="Karunairetnam S."/>
            <person name="Bulley S."/>
            <person name="Chunkath S."/>
            <person name="Hanley Z."/>
            <person name="Storey R."/>
            <person name="Thrimawithana A.H."/>
            <person name="Thomson S."/>
            <person name="David C."/>
            <person name="Testolin R."/>
            <person name="Huang H."/>
            <person name="Hellens R.P."/>
            <person name="Schaffer R.J."/>
        </authorList>
    </citation>
    <scope>NUCLEOTIDE SEQUENCE [LARGE SCALE GENOMIC DNA]</scope>
    <source>
        <strain evidence="10">cv. Red5</strain>
    </source>
</reference>
<name>A0A2R6PBP3_ACTCC</name>
<dbReference type="InParanoid" id="A0A2R6PBP3"/>
<dbReference type="EMBL" id="NKQK01000027">
    <property type="protein sequence ID" value="PSR88197.1"/>
    <property type="molecule type" value="Genomic_DNA"/>
</dbReference>